<dbReference type="InterPro" id="IPR003439">
    <property type="entry name" value="ABC_transporter-like_ATP-bd"/>
</dbReference>
<sequence length="123" mass="13532">MASIIIMRLSAGSPDDRRGDARGSVIPWGNTRQHHFFLSTQRSGLAQHCAQLAQLHEDIIALPMGYQTLIGEMGNSLSGGQKQRLLLARALYKRPRLLILDEATSHLDVTNEILIAALCATWA</sequence>
<dbReference type="PANTHER" id="PTHR24221">
    <property type="entry name" value="ATP-BINDING CASSETTE SUB-FAMILY B"/>
    <property type="match status" value="1"/>
</dbReference>
<feature type="domain" description="ABC transporter" evidence="1">
    <location>
        <begin position="50"/>
        <end position="105"/>
    </location>
</feature>
<dbReference type="PANTHER" id="PTHR24221:SF606">
    <property type="entry name" value="COLICIN V SECRETION-PROCESSING ATP-BINDING PROTEIN"/>
    <property type="match status" value="1"/>
</dbReference>
<accession>A0A4U9WE84</accession>
<dbReference type="SUPFAM" id="SSF52540">
    <property type="entry name" value="P-loop containing nucleoside triphosphate hydrolases"/>
    <property type="match status" value="1"/>
</dbReference>
<evidence type="ECO:0000259" key="1">
    <source>
        <dbReference type="Pfam" id="PF00005"/>
    </source>
</evidence>
<dbReference type="Pfam" id="PF00005">
    <property type="entry name" value="ABC_tran"/>
    <property type="match status" value="1"/>
</dbReference>
<organism evidence="2">
    <name type="scientific">Serratia fonticola</name>
    <dbReference type="NCBI Taxonomy" id="47917"/>
    <lineage>
        <taxon>Bacteria</taxon>
        <taxon>Pseudomonadati</taxon>
        <taxon>Pseudomonadota</taxon>
        <taxon>Gammaproteobacteria</taxon>
        <taxon>Enterobacterales</taxon>
        <taxon>Yersiniaceae</taxon>
        <taxon>Serratia</taxon>
    </lineage>
</organism>
<name>A0A4U9WE84_SERFO</name>
<dbReference type="EMBL" id="CABEEZ010000141">
    <property type="protein sequence ID" value="VTR57252.1"/>
    <property type="molecule type" value="Genomic_DNA"/>
</dbReference>
<protein>
    <submittedName>
        <fullName evidence="2">RTX-I toxin determinant B</fullName>
    </submittedName>
</protein>
<dbReference type="InterPro" id="IPR027417">
    <property type="entry name" value="P-loop_NTPase"/>
</dbReference>
<dbReference type="GO" id="GO:0016887">
    <property type="term" value="F:ATP hydrolysis activity"/>
    <property type="evidence" value="ECO:0007669"/>
    <property type="project" value="InterPro"/>
</dbReference>
<dbReference type="GO" id="GO:0005524">
    <property type="term" value="F:ATP binding"/>
    <property type="evidence" value="ECO:0007669"/>
    <property type="project" value="InterPro"/>
</dbReference>
<proteinExistence type="predicted"/>
<dbReference type="AlphaFoldDB" id="A0A4U9WE84"/>
<gene>
    <name evidence="2" type="primary">apxIB_5</name>
    <name evidence="2" type="ORF">NCTC12965_07325</name>
</gene>
<dbReference type="GO" id="GO:0034040">
    <property type="term" value="F:ATPase-coupled lipid transmembrane transporter activity"/>
    <property type="evidence" value="ECO:0007669"/>
    <property type="project" value="TreeGrafter"/>
</dbReference>
<dbReference type="Gene3D" id="3.40.50.300">
    <property type="entry name" value="P-loop containing nucleotide triphosphate hydrolases"/>
    <property type="match status" value="1"/>
</dbReference>
<reference evidence="2" key="1">
    <citation type="submission" date="2019-05" db="EMBL/GenBank/DDBJ databases">
        <authorList>
            <consortium name="Pathogen Informatics"/>
        </authorList>
    </citation>
    <scope>NUCLEOTIDE SEQUENCE [LARGE SCALE GENOMIC DNA]</scope>
    <source>
        <strain evidence="2">NCTC12965</strain>
    </source>
</reference>
<evidence type="ECO:0000313" key="2">
    <source>
        <dbReference type="EMBL" id="VTR57252.1"/>
    </source>
</evidence>
<dbReference type="InterPro" id="IPR039421">
    <property type="entry name" value="Type_1_exporter"/>
</dbReference>